<dbReference type="InterPro" id="IPR000531">
    <property type="entry name" value="Beta-barrel_TonB"/>
</dbReference>
<evidence type="ECO:0000256" key="1">
    <source>
        <dbReference type="ARBA" id="ARBA00004442"/>
    </source>
</evidence>
<evidence type="ECO:0000256" key="3">
    <source>
        <dbReference type="ARBA" id="ARBA00023237"/>
    </source>
</evidence>
<keyword evidence="2 4" id="KW-0472">Membrane</keyword>
<dbReference type="SUPFAM" id="SSF56935">
    <property type="entry name" value="Porins"/>
    <property type="match status" value="1"/>
</dbReference>
<evidence type="ECO:0000259" key="7">
    <source>
        <dbReference type="Pfam" id="PF07715"/>
    </source>
</evidence>
<sequence length="924" mass="101438">MQLQRSAKKTPVTVLAGAIAVALQMMPQAALAQDPADTDATSASPRTQAATDLDTVTVTGFRGSLAEALNMKRDAVGAVDAIVAEDIADFPDQNIAESLQRIPGITITRDSGEGRSISVRGLSGDFTRVRINGMEAIAATGGEGGPNRGRDFDYNVFASELFNSVVVHKTASASLDEGSLGAVVDLNTGAPFSHKVGHTFLVSGQAQYNDVTEDTTPRLAALYAFRSPSDIWAVAFSAAYSDGSTKELGQNTVRWQQAAFNSVRGVDCATSPGDAGCTEVANGFHARIPRYGEIEVERERLGLTGALELRPAEGTRLNLDLLYSKLDASRSEKWLEVLFRGNEGGMDVTDYVLNPATNTLDMMAVDNAWVRSENFKKAWTTEFKQWTLSAEQVFTDTITGHALIGSSSSELNFPYEITFMYDDRNYNGFVYDYSNDKFPLIAYNGADVTDPATFQMSEFRDRPSNTRHEFDTVIADVEWAFHPDYALKAGVNYRKFSFTTWGGIRDSGVCAAGLHDCSAEGVYGIPATGDLSDIYHFNGKAGAGSTTRWVIPNLRAWSDFIGLPGLPARLDTGNVRSVSEKDSGVFVQLDGYTDIAGHDLRWNAGVRYVETEQSSSALVSVGGEFNPVTINRPKYKDTLPAINAAFSITPDLIWRAAAAKVMTRPGLGSLSPGGSVDSFNYRVTYQNPFLDPTRAKTFDTSLEWYFAPESIISLAIFYKDIDSRPLPTEREGTYASTGLPLDLLVPTSPAAENPEGRPWTIRSIENGPGGKLKGYEIGFQMPFSVMTESVPVIRNMGMIGNYTNVDSEVDYPIGTERLFGLSRHSYNFTLYYDTERFRARASAAYRDGYLSGTSGTGNRFEGYGSTFNVDASATYKVDDNWEVTFEALNLTDDYQDRWTDIDTLRRYEYDHTGRTYKLGFRYKF</sequence>
<feature type="domain" description="TonB-dependent receptor-like beta-barrel" evidence="6">
    <location>
        <begin position="423"/>
        <end position="890"/>
    </location>
</feature>
<dbReference type="Pfam" id="PF07715">
    <property type="entry name" value="Plug"/>
    <property type="match status" value="1"/>
</dbReference>
<evidence type="ECO:0000313" key="9">
    <source>
        <dbReference type="Proteomes" id="UP000317199"/>
    </source>
</evidence>
<dbReference type="Pfam" id="PF00593">
    <property type="entry name" value="TonB_dep_Rec_b-barrel"/>
    <property type="match status" value="1"/>
</dbReference>
<dbReference type="InterPro" id="IPR037066">
    <property type="entry name" value="Plug_dom_sf"/>
</dbReference>
<gene>
    <name evidence="8" type="ORF">FKV23_01380</name>
</gene>
<dbReference type="PANTHER" id="PTHR40980:SF3">
    <property type="entry name" value="TONB-DEPENDENT RECEPTOR-LIKE BETA-BARREL DOMAIN-CONTAINING PROTEIN"/>
    <property type="match status" value="1"/>
</dbReference>
<protein>
    <submittedName>
        <fullName evidence="8">TonB-dependent receptor</fullName>
    </submittedName>
</protein>
<keyword evidence="5" id="KW-0732">Signal</keyword>
<evidence type="ECO:0000256" key="5">
    <source>
        <dbReference type="SAM" id="SignalP"/>
    </source>
</evidence>
<accession>A0A514BNE2</accession>
<evidence type="ECO:0000256" key="4">
    <source>
        <dbReference type="RuleBase" id="RU003357"/>
    </source>
</evidence>
<dbReference type="InterPro" id="IPR012910">
    <property type="entry name" value="Plug_dom"/>
</dbReference>
<dbReference type="InterPro" id="IPR036942">
    <property type="entry name" value="Beta-barrel_TonB_sf"/>
</dbReference>
<comment type="similarity">
    <text evidence="4">Belongs to the TonB-dependent receptor family.</text>
</comment>
<reference evidence="8 9" key="1">
    <citation type="submission" date="2019-06" db="EMBL/GenBank/DDBJ databases">
        <title>Lysobacter alkalisoli sp. nov. isolated from saline-alkali soil.</title>
        <authorList>
            <person name="Sun J.-Q."/>
            <person name="Xu L."/>
        </authorList>
    </citation>
    <scope>NUCLEOTIDE SEQUENCE [LARGE SCALE GENOMIC DNA]</scope>
    <source>
        <strain evidence="8 9">SJ-36</strain>
    </source>
</reference>
<dbReference type="InterPro" id="IPR010104">
    <property type="entry name" value="TonB_rcpt_bac"/>
</dbReference>
<dbReference type="KEGG" id="lyj:FKV23_01380"/>
<dbReference type="CDD" id="cd01347">
    <property type="entry name" value="ligand_gated_channel"/>
    <property type="match status" value="1"/>
</dbReference>
<name>A0A514BNE2_9GAMM</name>
<organism evidence="8 9">
    <name type="scientific">Marilutibacter alkalisoli</name>
    <dbReference type="NCBI Taxonomy" id="2591633"/>
    <lineage>
        <taxon>Bacteria</taxon>
        <taxon>Pseudomonadati</taxon>
        <taxon>Pseudomonadota</taxon>
        <taxon>Gammaproteobacteria</taxon>
        <taxon>Lysobacterales</taxon>
        <taxon>Lysobacteraceae</taxon>
        <taxon>Marilutibacter</taxon>
    </lineage>
</organism>
<dbReference type="NCBIfam" id="TIGR01782">
    <property type="entry name" value="TonB-Xanth-Caul"/>
    <property type="match status" value="1"/>
</dbReference>
<keyword evidence="9" id="KW-1185">Reference proteome</keyword>
<dbReference type="AlphaFoldDB" id="A0A514BNE2"/>
<dbReference type="PANTHER" id="PTHR40980">
    <property type="entry name" value="PLUG DOMAIN-CONTAINING PROTEIN"/>
    <property type="match status" value="1"/>
</dbReference>
<dbReference type="Proteomes" id="UP000317199">
    <property type="component" value="Chromosome"/>
</dbReference>
<dbReference type="Gene3D" id="2.40.170.20">
    <property type="entry name" value="TonB-dependent receptor, beta-barrel domain"/>
    <property type="match status" value="1"/>
</dbReference>
<evidence type="ECO:0000313" key="8">
    <source>
        <dbReference type="EMBL" id="QDH68901.1"/>
    </source>
</evidence>
<feature type="domain" description="TonB-dependent receptor plug" evidence="7">
    <location>
        <begin position="72"/>
        <end position="183"/>
    </location>
</feature>
<dbReference type="OrthoDB" id="8727862at2"/>
<keyword evidence="8" id="KW-0675">Receptor</keyword>
<dbReference type="GO" id="GO:0009279">
    <property type="term" value="C:cell outer membrane"/>
    <property type="evidence" value="ECO:0007669"/>
    <property type="project" value="UniProtKB-SubCell"/>
</dbReference>
<dbReference type="RefSeq" id="WP_141622243.1">
    <property type="nucleotide sequence ID" value="NZ_CP041242.1"/>
</dbReference>
<comment type="subcellular location">
    <subcellularLocation>
        <location evidence="1 4">Cell outer membrane</location>
    </subcellularLocation>
</comment>
<keyword evidence="3" id="KW-0998">Cell outer membrane</keyword>
<dbReference type="Gene3D" id="2.170.130.10">
    <property type="entry name" value="TonB-dependent receptor, plug domain"/>
    <property type="match status" value="1"/>
</dbReference>
<evidence type="ECO:0000259" key="6">
    <source>
        <dbReference type="Pfam" id="PF00593"/>
    </source>
</evidence>
<feature type="chain" id="PRO_5022100187" evidence="5">
    <location>
        <begin position="33"/>
        <end position="924"/>
    </location>
</feature>
<keyword evidence="4" id="KW-0798">TonB box</keyword>
<evidence type="ECO:0000256" key="2">
    <source>
        <dbReference type="ARBA" id="ARBA00023136"/>
    </source>
</evidence>
<dbReference type="EMBL" id="CP041242">
    <property type="protein sequence ID" value="QDH68901.1"/>
    <property type="molecule type" value="Genomic_DNA"/>
</dbReference>
<proteinExistence type="inferred from homology"/>
<feature type="signal peptide" evidence="5">
    <location>
        <begin position="1"/>
        <end position="32"/>
    </location>
</feature>